<accession>A0ABN9VRF7</accession>
<reference evidence="2" key="1">
    <citation type="submission" date="2023-10" db="EMBL/GenBank/DDBJ databases">
        <authorList>
            <person name="Chen Y."/>
            <person name="Shah S."/>
            <person name="Dougan E. K."/>
            <person name="Thang M."/>
            <person name="Chan C."/>
        </authorList>
    </citation>
    <scope>NUCLEOTIDE SEQUENCE [LARGE SCALE GENOMIC DNA]</scope>
</reference>
<organism evidence="2 3">
    <name type="scientific">Prorocentrum cordatum</name>
    <dbReference type="NCBI Taxonomy" id="2364126"/>
    <lineage>
        <taxon>Eukaryota</taxon>
        <taxon>Sar</taxon>
        <taxon>Alveolata</taxon>
        <taxon>Dinophyceae</taxon>
        <taxon>Prorocentrales</taxon>
        <taxon>Prorocentraceae</taxon>
        <taxon>Prorocentrum</taxon>
    </lineage>
</organism>
<protein>
    <submittedName>
        <fullName evidence="2">Uncharacterized protein</fullName>
    </submittedName>
</protein>
<evidence type="ECO:0000313" key="3">
    <source>
        <dbReference type="Proteomes" id="UP001189429"/>
    </source>
</evidence>
<feature type="region of interest" description="Disordered" evidence="1">
    <location>
        <begin position="123"/>
        <end position="144"/>
    </location>
</feature>
<name>A0ABN9VRF7_9DINO</name>
<comment type="caution">
    <text evidence="2">The sequence shown here is derived from an EMBL/GenBank/DDBJ whole genome shotgun (WGS) entry which is preliminary data.</text>
</comment>
<sequence length="144" mass="15553">MPKAEPRAPPPQDSEFWGGGGKRAQPLVEQAGVGGGGRGAGGRGRSRSSIRGGLEHRKTCVRRATLQRHSFRVHRKNIARSRAVCDSHRAVDEAWLKTSKASALAGGRWKNCSSCRRRLPPLTALTHQSAAQSRISRRRGGKAG</sequence>
<keyword evidence="3" id="KW-1185">Reference proteome</keyword>
<gene>
    <name evidence="2" type="ORF">PCOR1329_LOCUS60575</name>
</gene>
<feature type="region of interest" description="Disordered" evidence="1">
    <location>
        <begin position="1"/>
        <end position="57"/>
    </location>
</feature>
<dbReference type="EMBL" id="CAUYUJ010017593">
    <property type="protein sequence ID" value="CAK0876062.1"/>
    <property type="molecule type" value="Genomic_DNA"/>
</dbReference>
<feature type="compositionally biased region" description="Gly residues" evidence="1">
    <location>
        <begin position="32"/>
        <end position="43"/>
    </location>
</feature>
<evidence type="ECO:0000313" key="2">
    <source>
        <dbReference type="EMBL" id="CAK0876062.1"/>
    </source>
</evidence>
<evidence type="ECO:0000256" key="1">
    <source>
        <dbReference type="SAM" id="MobiDB-lite"/>
    </source>
</evidence>
<feature type="compositionally biased region" description="Basic residues" evidence="1">
    <location>
        <begin position="135"/>
        <end position="144"/>
    </location>
</feature>
<dbReference type="Proteomes" id="UP001189429">
    <property type="component" value="Unassembled WGS sequence"/>
</dbReference>
<proteinExistence type="predicted"/>